<name>A0A2V5KCM6_9BACL</name>
<proteinExistence type="predicted"/>
<dbReference type="RefSeq" id="WP_110838401.1">
    <property type="nucleotide sequence ID" value="NZ_QJVJ01000001.1"/>
</dbReference>
<evidence type="ECO:0000256" key="1">
    <source>
        <dbReference type="SAM" id="Phobius"/>
    </source>
</evidence>
<keyword evidence="3" id="KW-1185">Reference proteome</keyword>
<dbReference type="EMBL" id="QJVJ01000001">
    <property type="protein sequence ID" value="PYI57361.1"/>
    <property type="molecule type" value="Genomic_DNA"/>
</dbReference>
<feature type="transmembrane region" description="Helical" evidence="1">
    <location>
        <begin position="188"/>
        <end position="206"/>
    </location>
</feature>
<keyword evidence="1" id="KW-1133">Transmembrane helix</keyword>
<feature type="transmembrane region" description="Helical" evidence="1">
    <location>
        <begin position="213"/>
        <end position="232"/>
    </location>
</feature>
<dbReference type="AlphaFoldDB" id="A0A2V5KCM6"/>
<feature type="transmembrane region" description="Helical" evidence="1">
    <location>
        <begin position="112"/>
        <end position="131"/>
    </location>
</feature>
<dbReference type="Proteomes" id="UP000247476">
    <property type="component" value="Unassembled WGS sequence"/>
</dbReference>
<dbReference type="OrthoDB" id="1912744at2"/>
<feature type="transmembrane region" description="Helical" evidence="1">
    <location>
        <begin position="152"/>
        <end position="182"/>
    </location>
</feature>
<sequence length="276" mass="30735">MSSEKRRSVRAYYDPDADRELDELLRRSEDALDEYDVEYPDEADMMRTIDALRPYVPAKESLRQSAASSPLSSLWKRALHEMAYMSAAFWVPNALLFLIGLAAVFAAELNPYAVMLLLAPIPTVSGLWEVWKSGYKGMAELEMSFKYSLQEIVLAKMIGIGAFNLAMNIVLTCGFTFIVPGVWLWKLILYWITPFAVIAAVSFTAASRFRRGYAVTAGLSAWVATGGLLGQTRFVERLESVPPAVYAAIALLAAIVLAVQINRMYKGGVAYEVDYR</sequence>
<evidence type="ECO:0000313" key="2">
    <source>
        <dbReference type="EMBL" id="PYI57361.1"/>
    </source>
</evidence>
<keyword evidence="1" id="KW-0472">Membrane</keyword>
<gene>
    <name evidence="2" type="ORF">DLM86_02680</name>
</gene>
<evidence type="ECO:0000313" key="3">
    <source>
        <dbReference type="Proteomes" id="UP000247476"/>
    </source>
</evidence>
<protein>
    <submittedName>
        <fullName evidence="2">Uncharacterized protein</fullName>
    </submittedName>
</protein>
<keyword evidence="1" id="KW-0812">Transmembrane</keyword>
<comment type="caution">
    <text evidence="2">The sequence shown here is derived from an EMBL/GenBank/DDBJ whole genome shotgun (WGS) entry which is preliminary data.</text>
</comment>
<reference evidence="2 3" key="1">
    <citation type="submission" date="2018-05" db="EMBL/GenBank/DDBJ databases">
        <title>Paenibacillus flagellatus sp. nov., isolated from selenium mineral soil.</title>
        <authorList>
            <person name="Dai X."/>
        </authorList>
    </citation>
    <scope>NUCLEOTIDE SEQUENCE [LARGE SCALE GENOMIC DNA]</scope>
    <source>
        <strain evidence="2 3">DXL2</strain>
    </source>
</reference>
<feature type="transmembrane region" description="Helical" evidence="1">
    <location>
        <begin position="82"/>
        <end position="106"/>
    </location>
</feature>
<organism evidence="2 3">
    <name type="scientific">Paenibacillus flagellatus</name>
    <dbReference type="NCBI Taxonomy" id="2211139"/>
    <lineage>
        <taxon>Bacteria</taxon>
        <taxon>Bacillati</taxon>
        <taxon>Bacillota</taxon>
        <taxon>Bacilli</taxon>
        <taxon>Bacillales</taxon>
        <taxon>Paenibacillaceae</taxon>
        <taxon>Paenibacillus</taxon>
    </lineage>
</organism>
<feature type="transmembrane region" description="Helical" evidence="1">
    <location>
        <begin position="244"/>
        <end position="261"/>
    </location>
</feature>
<accession>A0A2V5KCM6</accession>